<evidence type="ECO:0000313" key="4">
    <source>
        <dbReference type="EMBL" id="KAF8774182.1"/>
    </source>
</evidence>
<evidence type="ECO:0000259" key="3">
    <source>
        <dbReference type="PROSITE" id="PS00028"/>
    </source>
</evidence>
<dbReference type="InterPro" id="IPR058883">
    <property type="entry name" value="DZIP1_dom"/>
</dbReference>
<keyword evidence="5" id="KW-1185">Reference proteome</keyword>
<dbReference type="EMBL" id="JABXBU010002227">
    <property type="protein sequence ID" value="KAF8774182.1"/>
    <property type="molecule type" value="Genomic_DNA"/>
</dbReference>
<feature type="region of interest" description="Disordered" evidence="2">
    <location>
        <begin position="127"/>
        <end position="151"/>
    </location>
</feature>
<reference evidence="4" key="2">
    <citation type="submission" date="2020-06" db="EMBL/GenBank/DDBJ databases">
        <authorList>
            <person name="Sheffer M."/>
        </authorList>
    </citation>
    <scope>NUCLEOTIDE SEQUENCE</scope>
</reference>
<protein>
    <recommendedName>
        <fullName evidence="3">C2H2-type domain-containing protein</fullName>
    </recommendedName>
</protein>
<sequence>MSDHEKTSKWFSDCVKRQKHRRNKYAHEQGQTERKEQDPHLSDPASYSHCCYCIKVFFDAKFLVKHMLRRHSDKLVELHKNILSVTKSQNVIHESPDLVEFLKGEFSDLKVEVDYIKKVLADHLQEKNNSVAQRKSDDKPSTNMKSPNFDKAPINTKSDSLKYKQAEIVSTVTSNHISAVDFQNLQIRVDKLFQMFRETVVSKEDIEKTLALSEERICLTLKNKLLEEIKNTLLNQQKKNEEEFEAHYKQLKNEVDKLEKAVQLNSKKIESPDCFQEIQNKFESKIQSLLIGHSLFNSNIKISKAHKSKNSSNDQKLSLHKSRRPTKSIYTCKSVHNKCFDLSGTSRNKILQSPWSCRRKQKHFEDISHINRETILSSENNQPEIREQEKLHEFKSLVNNSENFSEKHLMEVKLIVEEKLRSLNIDPSTVKLSNAEFEKKMRLINTEKEFLEKKYENFSQIYKELNNHVIKVAKSKLRRKLPKKLRFSDSPSLLSPDVFDSDSAVKISCPAQKQESSGFILSSDLNAQGDACKNFDVENVTPIQENLEDVSERSYTAYVQQSSPQEEEINRKYSSANPVGYVIESNSAKKSSNSLLLKSVEEMSDLSSLESDILEDECDNLQGDL</sequence>
<evidence type="ECO:0000256" key="2">
    <source>
        <dbReference type="SAM" id="MobiDB-lite"/>
    </source>
</evidence>
<keyword evidence="1" id="KW-0175">Coiled coil</keyword>
<evidence type="ECO:0000256" key="1">
    <source>
        <dbReference type="SAM" id="Coils"/>
    </source>
</evidence>
<reference evidence="4" key="1">
    <citation type="journal article" date="2020" name="bioRxiv">
        <title>Chromosome-level reference genome of the European wasp spider Argiope bruennichi: a resource for studies on range expansion and evolutionary adaptation.</title>
        <authorList>
            <person name="Sheffer M.M."/>
            <person name="Hoppe A."/>
            <person name="Krehenwinkel H."/>
            <person name="Uhl G."/>
            <person name="Kuss A.W."/>
            <person name="Jensen L."/>
            <person name="Jensen C."/>
            <person name="Gillespie R.G."/>
            <person name="Hoff K.J."/>
            <person name="Prost S."/>
        </authorList>
    </citation>
    <scope>NUCLEOTIDE SEQUENCE</scope>
</reference>
<feature type="region of interest" description="Disordered" evidence="2">
    <location>
        <begin position="18"/>
        <end position="40"/>
    </location>
</feature>
<organism evidence="4 5">
    <name type="scientific">Argiope bruennichi</name>
    <name type="common">Wasp spider</name>
    <name type="synonym">Aranea bruennichi</name>
    <dbReference type="NCBI Taxonomy" id="94029"/>
    <lineage>
        <taxon>Eukaryota</taxon>
        <taxon>Metazoa</taxon>
        <taxon>Ecdysozoa</taxon>
        <taxon>Arthropoda</taxon>
        <taxon>Chelicerata</taxon>
        <taxon>Arachnida</taxon>
        <taxon>Araneae</taxon>
        <taxon>Araneomorphae</taxon>
        <taxon>Entelegynae</taxon>
        <taxon>Araneoidea</taxon>
        <taxon>Araneidae</taxon>
        <taxon>Argiope</taxon>
    </lineage>
</organism>
<dbReference type="Proteomes" id="UP000807504">
    <property type="component" value="Unassembled WGS sequence"/>
</dbReference>
<proteinExistence type="predicted"/>
<dbReference type="PROSITE" id="PS00028">
    <property type="entry name" value="ZINC_FINGER_C2H2_1"/>
    <property type="match status" value="1"/>
</dbReference>
<accession>A0A8T0EJS2</accession>
<feature type="compositionally biased region" description="Basic and acidic residues" evidence="2">
    <location>
        <begin position="25"/>
        <end position="40"/>
    </location>
</feature>
<gene>
    <name evidence="4" type="ORF">HNY73_016761</name>
</gene>
<feature type="coiled-coil region" evidence="1">
    <location>
        <begin position="434"/>
        <end position="468"/>
    </location>
</feature>
<dbReference type="AlphaFoldDB" id="A0A8T0EJS2"/>
<feature type="domain" description="C2H2-type" evidence="3">
    <location>
        <begin position="50"/>
        <end position="71"/>
    </location>
</feature>
<evidence type="ECO:0000313" key="5">
    <source>
        <dbReference type="Proteomes" id="UP000807504"/>
    </source>
</evidence>
<dbReference type="Pfam" id="PF25977">
    <property type="entry name" value="DZIP1"/>
    <property type="match status" value="1"/>
</dbReference>
<dbReference type="InterPro" id="IPR013087">
    <property type="entry name" value="Znf_C2H2_type"/>
</dbReference>
<feature type="coiled-coil region" evidence="1">
    <location>
        <begin position="222"/>
        <end position="268"/>
    </location>
</feature>
<name>A0A8T0EJS2_ARGBR</name>
<comment type="caution">
    <text evidence="4">The sequence shown here is derived from an EMBL/GenBank/DDBJ whole genome shotgun (WGS) entry which is preliminary data.</text>
</comment>